<evidence type="ECO:0000313" key="4">
    <source>
        <dbReference type="Proteomes" id="UP000245464"/>
    </source>
</evidence>
<accession>A0A2W1DWR4</accession>
<dbReference type="CDD" id="cd02883">
    <property type="entry name" value="NUDIX_Hydrolase"/>
    <property type="match status" value="1"/>
</dbReference>
<dbReference type="Pfam" id="PF00293">
    <property type="entry name" value="NUDIX"/>
    <property type="match status" value="1"/>
</dbReference>
<dbReference type="Proteomes" id="UP000245464">
    <property type="component" value="Chromosome 2"/>
</dbReference>
<gene>
    <name evidence="3" type="ORF">Ptr86124_005903</name>
    <name evidence="2" type="ORF">PtrM4_073050</name>
</gene>
<dbReference type="EMBL" id="NRDI02000007">
    <property type="protein sequence ID" value="KAI1514580.1"/>
    <property type="molecule type" value="Genomic_DNA"/>
</dbReference>
<dbReference type="OMA" id="DGFPNLW"/>
<dbReference type="Proteomes" id="UP000249757">
    <property type="component" value="Unassembled WGS sequence"/>
</dbReference>
<dbReference type="PANTHER" id="PTHR43736">
    <property type="entry name" value="ADP-RIBOSE PYROPHOSPHATASE"/>
    <property type="match status" value="1"/>
</dbReference>
<proteinExistence type="predicted"/>
<reference evidence="2 4" key="1">
    <citation type="journal article" date="2018" name="BMC Genomics">
        <title>Comparative genomics of the wheat fungal pathogen Pyrenophora tritici-repentis reveals chromosomal variations and genome plasticity.</title>
        <authorList>
            <person name="Moolhuijzen P."/>
            <person name="See P.T."/>
            <person name="Hane J.K."/>
            <person name="Shi G."/>
            <person name="Liu Z."/>
            <person name="Oliver R.P."/>
            <person name="Moffat C.S."/>
        </authorList>
    </citation>
    <scope>NUCLEOTIDE SEQUENCE [LARGE SCALE GENOMIC DNA]</scope>
    <source>
        <strain evidence="2">M4</strain>
    </source>
</reference>
<dbReference type="PROSITE" id="PS51462">
    <property type="entry name" value="NUDIX"/>
    <property type="match status" value="1"/>
</dbReference>
<protein>
    <submittedName>
        <fullName evidence="2 3">Nudix domain protein</fullName>
    </submittedName>
</protein>
<organism evidence="3 5">
    <name type="scientific">Pyrenophora tritici-repentis</name>
    <dbReference type="NCBI Taxonomy" id="45151"/>
    <lineage>
        <taxon>Eukaryota</taxon>
        <taxon>Fungi</taxon>
        <taxon>Dikarya</taxon>
        <taxon>Ascomycota</taxon>
        <taxon>Pezizomycotina</taxon>
        <taxon>Dothideomycetes</taxon>
        <taxon>Pleosporomycetidae</taxon>
        <taxon>Pleosporales</taxon>
        <taxon>Pleosporineae</taxon>
        <taxon>Pleosporaceae</taxon>
        <taxon>Pyrenophora</taxon>
    </lineage>
</organism>
<dbReference type="PANTHER" id="PTHR43736:SF1">
    <property type="entry name" value="DIHYDRONEOPTERIN TRIPHOSPHATE DIPHOSPHATASE"/>
    <property type="match status" value="1"/>
</dbReference>
<dbReference type="EMBL" id="NQIK02000002">
    <property type="protein sequence ID" value="KAF7575681.1"/>
    <property type="molecule type" value="Genomic_DNA"/>
</dbReference>
<dbReference type="SUPFAM" id="SSF55811">
    <property type="entry name" value="Nudix"/>
    <property type="match status" value="1"/>
</dbReference>
<evidence type="ECO:0000259" key="1">
    <source>
        <dbReference type="PROSITE" id="PS51462"/>
    </source>
</evidence>
<feature type="domain" description="Nudix hydrolase" evidence="1">
    <location>
        <begin position="31"/>
        <end position="180"/>
    </location>
</feature>
<reference evidence="3" key="3">
    <citation type="journal article" date="2022" name="bioRxiv">
        <title>A global pangenome for the wheat fungal pathogen Pyrenophora tritici-repentis and prediction of effector protein structural homology.</title>
        <authorList>
            <person name="Moolhuijzen P."/>
            <person name="See P.T."/>
            <person name="Shi G."/>
            <person name="Powell H.R."/>
            <person name="Cockram J."/>
            <person name="Jorgensen L.N."/>
            <person name="Benslimane H."/>
            <person name="Strelkov S.E."/>
            <person name="Turner J."/>
            <person name="Liu Z."/>
            <person name="Moffat C.S."/>
        </authorList>
    </citation>
    <scope>NUCLEOTIDE SEQUENCE</scope>
    <source>
        <strain evidence="3">86-124</strain>
    </source>
</reference>
<dbReference type="AlphaFoldDB" id="A0A2W1DWR4"/>
<reference evidence="5" key="4">
    <citation type="journal article" date="2022" name="Microb. Genom.">
        <title>A global pangenome for the wheat fungal pathogen Pyrenophora tritici-repentis and prediction of effector protein structural homology.</title>
        <authorList>
            <person name="Moolhuijzen P.M."/>
            <person name="See P.T."/>
            <person name="Shi G."/>
            <person name="Powell H.R."/>
            <person name="Cockram J."/>
            <person name="Jorgensen L.N."/>
            <person name="Benslimane H."/>
            <person name="Strelkov S.E."/>
            <person name="Turner J."/>
            <person name="Liu Z."/>
            <person name="Moffat C.S."/>
        </authorList>
    </citation>
    <scope>NUCLEOTIDE SEQUENCE [LARGE SCALE GENOMIC DNA]</scope>
</reference>
<dbReference type="OrthoDB" id="276276at2759"/>
<name>A0A2W1DWR4_9PLEO</name>
<keyword evidence="5" id="KW-1185">Reference proteome</keyword>
<evidence type="ECO:0000313" key="2">
    <source>
        <dbReference type="EMBL" id="KAF7575681.1"/>
    </source>
</evidence>
<evidence type="ECO:0000313" key="5">
    <source>
        <dbReference type="Proteomes" id="UP000249757"/>
    </source>
</evidence>
<dbReference type="InterPro" id="IPR015797">
    <property type="entry name" value="NUDIX_hydrolase-like_dom_sf"/>
</dbReference>
<reference evidence="3" key="2">
    <citation type="submission" date="2021-05" db="EMBL/GenBank/DDBJ databases">
        <authorList>
            <person name="Moolhuijzen P.M."/>
            <person name="Moffat C.S."/>
        </authorList>
    </citation>
    <scope>NUCLEOTIDE SEQUENCE</scope>
    <source>
        <strain evidence="3">86-124</strain>
    </source>
</reference>
<sequence length="180" mass="20462">MTAPIPSFDYQSSLEEYAIPAKEFLRQHPEYHVLATGAIVFNQQGKLLLVQRAADERAFPNYWEIPGGKVDDTDETILHAAVRELKEEAGLEATRVVRKVTQFTFSDQVPGRPTTTWLKLVFEMEVKQADVVLDPIEHQKFLFATEGEIANDKVGDVKLAYISPENKVVKLEAFKMRQEL</sequence>
<evidence type="ECO:0000313" key="3">
    <source>
        <dbReference type="EMBL" id="KAI1514580.1"/>
    </source>
</evidence>
<dbReference type="InterPro" id="IPR000086">
    <property type="entry name" value="NUDIX_hydrolase_dom"/>
</dbReference>
<dbReference type="Gene3D" id="3.90.79.10">
    <property type="entry name" value="Nucleoside Triphosphate Pyrophosphohydrolase"/>
    <property type="match status" value="1"/>
</dbReference>
<comment type="caution">
    <text evidence="3">The sequence shown here is derived from an EMBL/GenBank/DDBJ whole genome shotgun (WGS) entry which is preliminary data.</text>
</comment>